<dbReference type="EMBL" id="JAYMGO010000009">
    <property type="protein sequence ID" value="KAL1267986.1"/>
    <property type="molecule type" value="Genomic_DNA"/>
</dbReference>
<dbReference type="InterPro" id="IPR038401">
    <property type="entry name" value="Rev1_C_sf"/>
</dbReference>
<feature type="coiled-coil region" evidence="13">
    <location>
        <begin position="1323"/>
        <end position="1368"/>
    </location>
</feature>
<dbReference type="CDD" id="cd02989">
    <property type="entry name" value="Phd_like_TxnDC9"/>
    <property type="match status" value="1"/>
</dbReference>
<dbReference type="Proteomes" id="UP001558613">
    <property type="component" value="Unassembled WGS sequence"/>
</dbReference>
<dbReference type="Gene3D" id="6.10.250.1630">
    <property type="match status" value="2"/>
</dbReference>
<dbReference type="Gene3D" id="3.40.1170.60">
    <property type="match status" value="1"/>
</dbReference>
<dbReference type="Gene3D" id="3.30.1490.100">
    <property type="entry name" value="DNA polymerase, Y-family, little finger domain"/>
    <property type="match status" value="1"/>
</dbReference>
<accession>A0ABR3MTN5</accession>
<dbReference type="PANTHER" id="PTHR45990:SF1">
    <property type="entry name" value="DNA REPAIR PROTEIN REV1"/>
    <property type="match status" value="1"/>
</dbReference>
<feature type="compositionally biased region" description="Low complexity" evidence="14">
    <location>
        <begin position="210"/>
        <end position="220"/>
    </location>
</feature>
<dbReference type="InterPro" id="IPR043502">
    <property type="entry name" value="DNA/RNA_pol_sf"/>
</dbReference>
<feature type="compositionally biased region" description="Polar residues" evidence="14">
    <location>
        <begin position="351"/>
        <end position="363"/>
    </location>
</feature>
<evidence type="ECO:0000256" key="6">
    <source>
        <dbReference type="ARBA" id="ARBA00022695"/>
    </source>
</evidence>
<dbReference type="Gene3D" id="3.40.30.10">
    <property type="entry name" value="Glutaredoxin"/>
    <property type="match status" value="1"/>
</dbReference>
<dbReference type="SUPFAM" id="SSF100879">
    <property type="entry name" value="Lesion bypass DNA polymerase (Y-family), little finger domain"/>
    <property type="match status" value="1"/>
</dbReference>
<evidence type="ECO:0000313" key="17">
    <source>
        <dbReference type="EMBL" id="KAL1267986.1"/>
    </source>
</evidence>
<dbReference type="PANTHER" id="PTHR45990">
    <property type="entry name" value="DNA REPAIR PROTEIN REV1"/>
    <property type="match status" value="1"/>
</dbReference>
<dbReference type="SMART" id="SM00292">
    <property type="entry name" value="BRCT"/>
    <property type="match status" value="1"/>
</dbReference>
<reference evidence="17 18" key="1">
    <citation type="submission" date="2023-09" db="EMBL/GenBank/DDBJ databases">
        <authorList>
            <person name="Wang M."/>
        </authorList>
    </citation>
    <scope>NUCLEOTIDE SEQUENCE [LARGE SCALE GENOMIC DNA]</scope>
    <source>
        <strain evidence="17">GT-2023</strain>
        <tissue evidence="17">Liver</tissue>
    </source>
</reference>
<evidence type="ECO:0000256" key="12">
    <source>
        <dbReference type="ARBA" id="ARBA00023242"/>
    </source>
</evidence>
<dbReference type="CDD" id="cd01701">
    <property type="entry name" value="PolY_Rev1"/>
    <property type="match status" value="1"/>
</dbReference>
<dbReference type="InterPro" id="IPR001357">
    <property type="entry name" value="BRCT_dom"/>
</dbReference>
<keyword evidence="6" id="KW-0548">Nucleotidyltransferase</keyword>
<evidence type="ECO:0000256" key="3">
    <source>
        <dbReference type="ARBA" id="ARBA00020399"/>
    </source>
</evidence>
<feature type="region of interest" description="Disordered" evidence="14">
    <location>
        <begin position="195"/>
        <end position="224"/>
    </location>
</feature>
<dbReference type="InterPro" id="IPR001126">
    <property type="entry name" value="UmuC"/>
</dbReference>
<feature type="region of interest" description="Disordered" evidence="14">
    <location>
        <begin position="379"/>
        <end position="435"/>
    </location>
</feature>
<dbReference type="InterPro" id="IPR043128">
    <property type="entry name" value="Rev_trsase/Diguanyl_cyclase"/>
</dbReference>
<dbReference type="InterPro" id="IPR036249">
    <property type="entry name" value="Thioredoxin-like_sf"/>
</dbReference>
<keyword evidence="7" id="KW-0479">Metal-binding</keyword>
<dbReference type="Gene3D" id="1.10.150.20">
    <property type="entry name" value="5' to 3' exonuclease, C-terminal subdomain"/>
    <property type="match status" value="1"/>
</dbReference>
<dbReference type="PIRSF" id="PIRSF036573">
    <property type="entry name" value="REV1"/>
    <property type="match status" value="1"/>
</dbReference>
<comment type="subcellular location">
    <subcellularLocation>
        <location evidence="1">Nucleus</location>
    </subcellularLocation>
</comment>
<dbReference type="Pfam" id="PF16727">
    <property type="entry name" value="REV1_C"/>
    <property type="match status" value="1"/>
</dbReference>
<feature type="region of interest" description="Disordered" evidence="14">
    <location>
        <begin position="1042"/>
        <end position="1081"/>
    </location>
</feature>
<evidence type="ECO:0000259" key="16">
    <source>
        <dbReference type="PROSITE" id="PS50173"/>
    </source>
</evidence>
<dbReference type="Pfam" id="PF11799">
    <property type="entry name" value="IMS_C"/>
    <property type="match status" value="1"/>
</dbReference>
<dbReference type="SUPFAM" id="SSF52833">
    <property type="entry name" value="Thioredoxin-like"/>
    <property type="match status" value="1"/>
</dbReference>
<protein>
    <recommendedName>
        <fullName evidence="3">DNA repair protein REV1</fullName>
    </recommendedName>
</protein>
<evidence type="ECO:0000256" key="1">
    <source>
        <dbReference type="ARBA" id="ARBA00004123"/>
    </source>
</evidence>
<dbReference type="InterPro" id="IPR017961">
    <property type="entry name" value="DNA_pol_Y-fam_little_finger"/>
</dbReference>
<keyword evidence="10" id="KW-0238">DNA-binding</keyword>
<dbReference type="InterPro" id="IPR047346">
    <property type="entry name" value="Rev1_UBM1/2"/>
</dbReference>
<keyword evidence="4" id="KW-0237">DNA synthesis</keyword>
<keyword evidence="13" id="KW-0175">Coiled coil</keyword>
<dbReference type="InterPro" id="IPR012112">
    <property type="entry name" value="REV1"/>
</dbReference>
<feature type="compositionally biased region" description="Basic and acidic residues" evidence="14">
    <location>
        <begin position="1042"/>
        <end position="1051"/>
    </location>
</feature>
<dbReference type="CDD" id="cd17719">
    <property type="entry name" value="BRCT_Rev1"/>
    <property type="match status" value="1"/>
</dbReference>
<keyword evidence="8" id="KW-0227">DNA damage</keyword>
<dbReference type="InterPro" id="IPR036420">
    <property type="entry name" value="BRCT_dom_sf"/>
</dbReference>
<dbReference type="InterPro" id="IPR025527">
    <property type="entry name" value="HUWE1/Rev1_UBM"/>
</dbReference>
<evidence type="ECO:0000256" key="9">
    <source>
        <dbReference type="ARBA" id="ARBA00022842"/>
    </source>
</evidence>
<dbReference type="Gene3D" id="3.40.50.10190">
    <property type="entry name" value="BRCT domain"/>
    <property type="match status" value="1"/>
</dbReference>
<feature type="region of interest" description="Disordered" evidence="14">
    <location>
        <begin position="312"/>
        <end position="363"/>
    </location>
</feature>
<evidence type="ECO:0000256" key="10">
    <source>
        <dbReference type="ARBA" id="ARBA00023125"/>
    </source>
</evidence>
<evidence type="ECO:0000256" key="11">
    <source>
        <dbReference type="ARBA" id="ARBA00023204"/>
    </source>
</evidence>
<dbReference type="Pfam" id="PF21999">
    <property type="entry name" value="IMS_HHH_1"/>
    <property type="match status" value="1"/>
</dbReference>
<keyword evidence="12" id="KW-0539">Nucleus</keyword>
<dbReference type="InterPro" id="IPR031991">
    <property type="entry name" value="Rev1_C"/>
</dbReference>
<evidence type="ECO:0000256" key="2">
    <source>
        <dbReference type="ARBA" id="ARBA00010945"/>
    </source>
</evidence>
<gene>
    <name evidence="17" type="ORF">QQF64_033349</name>
</gene>
<dbReference type="Pfam" id="PF00085">
    <property type="entry name" value="Thioredoxin"/>
    <property type="match status" value="1"/>
</dbReference>
<evidence type="ECO:0000259" key="15">
    <source>
        <dbReference type="PROSITE" id="PS50172"/>
    </source>
</evidence>
<feature type="region of interest" description="Disordered" evidence="14">
    <location>
        <begin position="946"/>
        <end position="1006"/>
    </location>
</feature>
<dbReference type="Gene3D" id="3.30.70.270">
    <property type="match status" value="2"/>
</dbReference>
<feature type="compositionally biased region" description="Low complexity" evidence="14">
    <location>
        <begin position="983"/>
        <end position="992"/>
    </location>
</feature>
<dbReference type="InterPro" id="IPR013766">
    <property type="entry name" value="Thioredoxin_domain"/>
</dbReference>
<keyword evidence="11" id="KW-0234">DNA repair</keyword>
<evidence type="ECO:0000256" key="8">
    <source>
        <dbReference type="ARBA" id="ARBA00022763"/>
    </source>
</evidence>
<dbReference type="CDD" id="cd19318">
    <property type="entry name" value="Rev1_UBM2"/>
    <property type="match status" value="1"/>
</dbReference>
<comment type="similarity">
    <text evidence="2">Belongs to the DNA polymerase type-Y family.</text>
</comment>
<feature type="domain" description="BRCT" evidence="15">
    <location>
        <begin position="90"/>
        <end position="177"/>
    </location>
</feature>
<dbReference type="InterPro" id="IPR053848">
    <property type="entry name" value="IMS_HHH_1"/>
</dbReference>
<evidence type="ECO:0000256" key="4">
    <source>
        <dbReference type="ARBA" id="ARBA00022634"/>
    </source>
</evidence>
<sequence>MFHEAVPVSELHRGGRNPRAETKALWFEKKNTSVKKGDNWSLSMSRDGWRKKASEDDGWGGRGGYMAAKISKLEEQFQKDAPREKQKDGTSSCIFSGVAIYVNGYTDPCADELRRLMMLHGGQFHLYYTRSKTTHIIASNLPNSKIKELKGEKVVRPEWITDSIKAGRLLSYVQYQLYAKQKGLNFTSVCAQGKQDLSSRHEPSKPSPSHPQSHSIKPQPNNTQTLSKEVLKSTHTNHRATNFTERTNHQLDVRLNGSCSIISEDDAERPRVNGIHDGDDVVDDDDDACALLPRGSQDTLLTNGYVHPVNGALKPQDSFAEHPPHVVDTGSHQSHLPQAESRDGEEPSCSYAGSKTNSHQRSLISTVSPAKQTGLYNMQKDLHPKPTSNPGTSAAPQKGNLHSQTRVRLNGSYHLSPNSSTLADSNNQPGRSGQGAEAGIISEFFSHSRLHHISTWRNEFSEYVNTLQSRRHAAGGTVFSGKEKLKKLKANCSSGSLMAAPQVRQSCILHVDMDCFFVSVGIRHRPDLIGKPVAVTSNRGPGRVAHRPGANPQLEFQYYQRKQKQYRKEKTDGDLEMTPSPHGDEVPSNGVDLDLAALSMAEIASCSYEARQAGVRNGMFFGRAKQLCPDLQSVPYDFQAYKEVALSMYETLASYTHNIEALSCDEALVDATNLLVELGVTPDDLARAIREDIKQKTGCSASVGMGSNILLARMATRKAKPNGQYFLRSEEVDDFIRDQPVSSLPGVGRSMSSKLTSLDVSTCGDLQQLSICRLQREFGPRTGQTLFRFCRGLDDRPVRSEKERKSVSAEMNYNIRFTQVEEAESFLSNLSMEVQKRLEGAGLRGRRITLKVMMRKAGAPVEPAKYGGHGICDNFARSVLLAQPTDSGQLIAAEAIKLFHAMKLDVKDMRGVGLQVQQLEGSHAGPSGQGPSRGRSIKDLLLAKQPAHSPKKDPLPQDGLPSPSSSSAFSSNQERVTPPSSPLPSTSSDPMPGTSKGGPYHPHTPNHVRTCLNVSIEVPSPSQVDQSVLEALPVDIRKQVEQTWRQREEHPSTSSHLSTPPRTSSSPPPGPSLVLQLPNQPGQPCTTGIILELPDFSQVDPDVFAALPRELQEELCSAYRNKGNAQVHAQAQCSAVEQKKTFPQLKQPAVGKLKRRYKKKNTSPAKKGPSPQKKLFPGNSPAKSSPSKTLPLPLKQPGLKTENVQCPSTDVPETLSKFNPRPVPTLAGAYEFSDIRTLLREWVTTISEPMEEDILQVVKYCTELVEDKDLEKLYLVIKYMKRLMQQSSESVWSMAFDFILDNVQKMASQSMEVVAKALEQQVLQSARMVEEQLDAELEKLECMDEDELERLKERRLEALKKAQKQKQEWMSKGHGEYREIPSEKDFFAEVKESKNVVCHFYRDSTFRCKILDKHLAILAKKHLETKFIKLNVEKAPFLTERLRIKVIPTMALVKDGKTKDYVVGFTDLGNTDEFPTEMLEWRLGCSDIINYSGNLLEPPTIGQKSGSKFTKVEKKTIRGKGYDSDSESDED</sequence>
<feature type="region of interest" description="Disordered" evidence="14">
    <location>
        <begin position="567"/>
        <end position="588"/>
    </location>
</feature>
<dbReference type="Pfam" id="PF00817">
    <property type="entry name" value="IMS"/>
    <property type="match status" value="1"/>
</dbReference>
<feature type="compositionally biased region" description="Low complexity" evidence="14">
    <location>
        <begin position="1052"/>
        <end position="1065"/>
    </location>
</feature>
<dbReference type="SUPFAM" id="SSF56672">
    <property type="entry name" value="DNA/RNA polymerases"/>
    <property type="match status" value="1"/>
</dbReference>
<evidence type="ECO:0000256" key="7">
    <source>
        <dbReference type="ARBA" id="ARBA00022723"/>
    </source>
</evidence>
<name>A0ABR3MTN5_9TELE</name>
<evidence type="ECO:0000256" key="13">
    <source>
        <dbReference type="SAM" id="Coils"/>
    </source>
</evidence>
<dbReference type="Pfam" id="PF16589">
    <property type="entry name" value="BRCT_2"/>
    <property type="match status" value="1"/>
</dbReference>
<proteinExistence type="inferred from homology"/>
<keyword evidence="18" id="KW-1185">Reference proteome</keyword>
<dbReference type="PROSITE" id="PS50173">
    <property type="entry name" value="UMUC"/>
    <property type="match status" value="1"/>
</dbReference>
<feature type="compositionally biased region" description="Polar residues" evidence="14">
    <location>
        <begin position="386"/>
        <end position="431"/>
    </location>
</feature>
<dbReference type="Gene3D" id="1.20.58.1280">
    <property type="entry name" value="DNA repair protein Rev1, C-terminal domain"/>
    <property type="match status" value="1"/>
</dbReference>
<dbReference type="SUPFAM" id="SSF52113">
    <property type="entry name" value="BRCT domain"/>
    <property type="match status" value="1"/>
</dbReference>
<organism evidence="17 18">
    <name type="scientific">Cirrhinus molitorella</name>
    <name type="common">mud carp</name>
    <dbReference type="NCBI Taxonomy" id="172907"/>
    <lineage>
        <taxon>Eukaryota</taxon>
        <taxon>Metazoa</taxon>
        <taxon>Chordata</taxon>
        <taxon>Craniata</taxon>
        <taxon>Vertebrata</taxon>
        <taxon>Euteleostomi</taxon>
        <taxon>Actinopterygii</taxon>
        <taxon>Neopterygii</taxon>
        <taxon>Teleostei</taxon>
        <taxon>Ostariophysi</taxon>
        <taxon>Cypriniformes</taxon>
        <taxon>Cyprinidae</taxon>
        <taxon>Labeoninae</taxon>
        <taxon>Labeonini</taxon>
        <taxon>Cirrhinus</taxon>
    </lineage>
</organism>
<dbReference type="Pfam" id="PF14377">
    <property type="entry name" value="UBM"/>
    <property type="match status" value="2"/>
</dbReference>
<evidence type="ECO:0000256" key="14">
    <source>
        <dbReference type="SAM" id="MobiDB-lite"/>
    </source>
</evidence>
<dbReference type="Gene3D" id="6.10.250.1490">
    <property type="match status" value="1"/>
</dbReference>
<dbReference type="InterPro" id="IPR036775">
    <property type="entry name" value="DNA_pol_Y-fam_lit_finger_sf"/>
</dbReference>
<keyword evidence="9" id="KW-0460">Magnesium</keyword>
<comment type="caution">
    <text evidence="17">The sequence shown here is derived from an EMBL/GenBank/DDBJ whole genome shotgun (WGS) entry which is preliminary data.</text>
</comment>
<feature type="domain" description="UmuC" evidence="16">
    <location>
        <begin position="508"/>
        <end position="748"/>
    </location>
</feature>
<feature type="compositionally biased region" description="Low complexity" evidence="14">
    <location>
        <begin position="961"/>
        <end position="971"/>
    </location>
</feature>
<feature type="region of interest" description="Disordered" evidence="14">
    <location>
        <begin position="1144"/>
        <end position="1217"/>
    </location>
</feature>
<keyword evidence="5" id="KW-0808">Transferase</keyword>
<dbReference type="PROSITE" id="PS50172">
    <property type="entry name" value="BRCT"/>
    <property type="match status" value="1"/>
</dbReference>
<evidence type="ECO:0000256" key="5">
    <source>
        <dbReference type="ARBA" id="ARBA00022679"/>
    </source>
</evidence>
<dbReference type="CDD" id="cd12145">
    <property type="entry name" value="Rev1_C"/>
    <property type="match status" value="1"/>
</dbReference>
<feature type="compositionally biased region" description="Basic residues" evidence="14">
    <location>
        <begin position="1152"/>
        <end position="1161"/>
    </location>
</feature>
<evidence type="ECO:0000313" key="18">
    <source>
        <dbReference type="Proteomes" id="UP001558613"/>
    </source>
</evidence>